<dbReference type="STRING" id="7167.A0A182F4Z7"/>
<dbReference type="RefSeq" id="XP_035776678.1">
    <property type="nucleotide sequence ID" value="XM_035920785.1"/>
</dbReference>
<evidence type="ECO:0000313" key="8">
    <source>
        <dbReference type="EnsemblMetazoa" id="AALB001539-PA"/>
    </source>
</evidence>
<comment type="caution">
    <text evidence="5">Lacks conserved residue(s) required for the propagation of feature annotation.</text>
</comment>
<evidence type="ECO:0000256" key="6">
    <source>
        <dbReference type="RuleBase" id="RU004168"/>
    </source>
</evidence>
<dbReference type="Pfam" id="PF00708">
    <property type="entry name" value="Acylphosphatase"/>
    <property type="match status" value="1"/>
</dbReference>
<evidence type="ECO:0000256" key="2">
    <source>
        <dbReference type="ARBA" id="ARBA00012150"/>
    </source>
</evidence>
<protein>
    <recommendedName>
        <fullName evidence="2">acylphosphatase</fullName>
        <ecNumber evidence="2">3.6.1.7</ecNumber>
    </recommendedName>
</protein>
<dbReference type="OrthoDB" id="7961613at2759"/>
<dbReference type="EnsemblMetazoa" id="AALB001539-RA">
    <property type="protein sequence ID" value="AALB001539-PA"/>
    <property type="gene ID" value="AALB001539"/>
</dbReference>
<dbReference type="PANTHER" id="PTHR10029:SF10">
    <property type="entry name" value="GEO08407P1"/>
    <property type="match status" value="1"/>
</dbReference>
<dbReference type="AlphaFoldDB" id="A0A182F4Z7"/>
<dbReference type="PRINTS" id="PR00112">
    <property type="entry name" value="ACYLPHPHTASE"/>
</dbReference>
<reference evidence="8 9" key="1">
    <citation type="journal article" date="2017" name="G3 (Bethesda)">
        <title>The Physical Genome Mapping of Anopheles albimanus Corrected Scaffold Misassemblies and Identified Interarm Rearrangements in Genus Anopheles.</title>
        <authorList>
            <person name="Artemov G.N."/>
            <person name="Peery A.N."/>
            <person name="Jiang X."/>
            <person name="Tu Z."/>
            <person name="Stegniy V.N."/>
            <person name="Sharakhova M.V."/>
            <person name="Sharakhov I.V."/>
        </authorList>
    </citation>
    <scope>NUCLEOTIDE SEQUENCE [LARGE SCALE GENOMIC DNA]</scope>
    <source>
        <strain evidence="8 9">ALBI9_A</strain>
    </source>
</reference>
<organism evidence="8 9">
    <name type="scientific">Anopheles albimanus</name>
    <name type="common">New world malaria mosquito</name>
    <dbReference type="NCBI Taxonomy" id="7167"/>
    <lineage>
        <taxon>Eukaryota</taxon>
        <taxon>Metazoa</taxon>
        <taxon>Ecdysozoa</taxon>
        <taxon>Arthropoda</taxon>
        <taxon>Hexapoda</taxon>
        <taxon>Insecta</taxon>
        <taxon>Pterygota</taxon>
        <taxon>Neoptera</taxon>
        <taxon>Endopterygota</taxon>
        <taxon>Diptera</taxon>
        <taxon>Nematocera</taxon>
        <taxon>Culicoidea</taxon>
        <taxon>Culicidae</taxon>
        <taxon>Anophelinae</taxon>
        <taxon>Anopheles</taxon>
    </lineage>
</organism>
<evidence type="ECO:0000256" key="3">
    <source>
        <dbReference type="ARBA" id="ARBA00022801"/>
    </source>
</evidence>
<sequence length="103" mass="11343">MGVQDLQDHVLVQCDFEIFGTVQGCGFTKHCRDNCLALGIKGWVKNSKQGTIMGKMQGAKGDVGKMVEWLSKTGSPGSKIDKAEFTNWGTCSRFAFTDFAIRF</sequence>
<dbReference type="Gene3D" id="3.30.70.100">
    <property type="match status" value="1"/>
</dbReference>
<evidence type="ECO:0000259" key="7">
    <source>
        <dbReference type="PROSITE" id="PS51160"/>
    </source>
</evidence>
<dbReference type="FunFam" id="3.30.70.100:FF:000011">
    <property type="entry name" value="Acylphosphatase"/>
    <property type="match status" value="1"/>
</dbReference>
<dbReference type="InterPro" id="IPR036046">
    <property type="entry name" value="Acylphosphatase-like_dom_sf"/>
</dbReference>
<dbReference type="VEuPathDB" id="VectorBase:AALB20_033406"/>
<dbReference type="KEGG" id="aali:118458379"/>
<evidence type="ECO:0000313" key="9">
    <source>
        <dbReference type="Proteomes" id="UP000069272"/>
    </source>
</evidence>
<dbReference type="InterPro" id="IPR020456">
    <property type="entry name" value="Acylphosphatase"/>
</dbReference>
<evidence type="ECO:0000256" key="4">
    <source>
        <dbReference type="ARBA" id="ARBA00047645"/>
    </source>
</evidence>
<proteinExistence type="inferred from homology"/>
<evidence type="ECO:0000256" key="1">
    <source>
        <dbReference type="ARBA" id="ARBA00005614"/>
    </source>
</evidence>
<dbReference type="Proteomes" id="UP000069272">
    <property type="component" value="Chromosome 2L"/>
</dbReference>
<dbReference type="InterPro" id="IPR001792">
    <property type="entry name" value="Acylphosphatase-like_dom"/>
</dbReference>
<reference evidence="8" key="2">
    <citation type="submission" date="2022-08" db="UniProtKB">
        <authorList>
            <consortium name="EnsemblMetazoa"/>
        </authorList>
    </citation>
    <scope>IDENTIFICATION</scope>
    <source>
        <strain evidence="8">STECLA/ALBI9_A</strain>
    </source>
</reference>
<dbReference type="SUPFAM" id="SSF54975">
    <property type="entry name" value="Acylphosphatase/BLUF domain-like"/>
    <property type="match status" value="1"/>
</dbReference>
<accession>A0A182F4Z7</accession>
<comment type="similarity">
    <text evidence="1 6">Belongs to the acylphosphatase family.</text>
</comment>
<dbReference type="EC" id="3.6.1.7" evidence="2"/>
<keyword evidence="9" id="KW-1185">Reference proteome</keyword>
<feature type="domain" description="Acylphosphatase-like" evidence="7">
    <location>
        <begin position="13"/>
        <end position="103"/>
    </location>
</feature>
<dbReference type="PROSITE" id="PS51160">
    <property type="entry name" value="ACYLPHOSPHATASE_3"/>
    <property type="match status" value="1"/>
</dbReference>
<dbReference type="GO" id="GO:0003998">
    <property type="term" value="F:acylphosphatase activity"/>
    <property type="evidence" value="ECO:0007669"/>
    <property type="project" value="UniProtKB-EC"/>
</dbReference>
<keyword evidence="3" id="KW-0378">Hydrolase</keyword>
<evidence type="ECO:0000256" key="5">
    <source>
        <dbReference type="PROSITE-ProRule" id="PRU00520"/>
    </source>
</evidence>
<dbReference type="VEuPathDB" id="VectorBase:AALB001539"/>
<name>A0A182F4Z7_ANOAL</name>
<comment type="catalytic activity">
    <reaction evidence="4">
        <text>an acyl phosphate + H2O = a carboxylate + phosphate + H(+)</text>
        <dbReference type="Rhea" id="RHEA:14965"/>
        <dbReference type="ChEBI" id="CHEBI:15377"/>
        <dbReference type="ChEBI" id="CHEBI:15378"/>
        <dbReference type="ChEBI" id="CHEBI:29067"/>
        <dbReference type="ChEBI" id="CHEBI:43474"/>
        <dbReference type="ChEBI" id="CHEBI:59918"/>
        <dbReference type="EC" id="3.6.1.7"/>
    </reaction>
</comment>
<dbReference type="GeneID" id="118458379"/>
<dbReference type="PANTHER" id="PTHR10029">
    <property type="entry name" value="ACYLPHOSPHATASE"/>
    <property type="match status" value="1"/>
</dbReference>